<dbReference type="PANTHER" id="PTHR33640">
    <property type="entry name" value="TRANSMEMBRANE PROTEIN"/>
    <property type="match status" value="1"/>
</dbReference>
<comment type="caution">
    <text evidence="2">The sequence shown here is derived from an EMBL/GenBank/DDBJ whole genome shotgun (WGS) entry which is preliminary data.</text>
</comment>
<evidence type="ECO:0000256" key="1">
    <source>
        <dbReference type="SAM" id="Phobius"/>
    </source>
</evidence>
<evidence type="ECO:0008006" key="4">
    <source>
        <dbReference type="Google" id="ProtNLM"/>
    </source>
</evidence>
<feature type="transmembrane region" description="Helical" evidence="1">
    <location>
        <begin position="70"/>
        <end position="87"/>
    </location>
</feature>
<accession>A0ABR2QY28</accession>
<reference evidence="2 3" key="1">
    <citation type="journal article" date="2024" name="G3 (Bethesda)">
        <title>Genome assembly of Hibiscus sabdariffa L. provides insights into metabolisms of medicinal natural products.</title>
        <authorList>
            <person name="Kim T."/>
        </authorList>
    </citation>
    <scope>NUCLEOTIDE SEQUENCE [LARGE SCALE GENOMIC DNA]</scope>
    <source>
        <strain evidence="2">TK-2024</strain>
        <tissue evidence="2">Old leaves</tissue>
    </source>
</reference>
<dbReference type="Proteomes" id="UP001396334">
    <property type="component" value="Unassembled WGS sequence"/>
</dbReference>
<keyword evidence="3" id="KW-1185">Reference proteome</keyword>
<keyword evidence="1" id="KW-0472">Membrane</keyword>
<evidence type="ECO:0000313" key="2">
    <source>
        <dbReference type="EMBL" id="KAK9005480.1"/>
    </source>
</evidence>
<dbReference type="EMBL" id="JBBPBN010000030">
    <property type="protein sequence ID" value="KAK9005480.1"/>
    <property type="molecule type" value="Genomic_DNA"/>
</dbReference>
<feature type="transmembrane region" description="Helical" evidence="1">
    <location>
        <begin position="29"/>
        <end position="50"/>
    </location>
</feature>
<sequence length="279" mass="31779">MDSSELIDNIMAEKEDALWRYNMEKNLRFGLQFSGFLLALFFTSRSTLIPDIVHVAGDLRLRFINTLDEPLSIFVFLNIIILVVYVLSSRKQSDIYDEYVGSRRSILTTPAVAEETTVEKQIALAENAVAVTETERSSAEETTVDKQIVPVENAVTVAETKRSLSPLKHQQQQQLSTTTSLTVIKPEPVIISTDEVKQKGYRRTRSVVSESGNQRRLRGFKRSETVMMGRELVVSRTEPARKSLDEMSNEEFRLIVDNFIAERRKTLIQENCMTIVVKN</sequence>
<evidence type="ECO:0000313" key="3">
    <source>
        <dbReference type="Proteomes" id="UP001396334"/>
    </source>
</evidence>
<name>A0ABR2QY28_9ROSI</name>
<keyword evidence="1" id="KW-0812">Transmembrane</keyword>
<proteinExistence type="predicted"/>
<dbReference type="PANTHER" id="PTHR33640:SF34">
    <property type="entry name" value="PROTEIN, PUTATIVE-RELATED"/>
    <property type="match status" value="1"/>
</dbReference>
<keyword evidence="1" id="KW-1133">Transmembrane helix</keyword>
<protein>
    <recommendedName>
        <fullName evidence="4">DUF4408 domain-containing protein</fullName>
    </recommendedName>
</protein>
<gene>
    <name evidence="2" type="ORF">V6N11_042911</name>
</gene>
<organism evidence="2 3">
    <name type="scientific">Hibiscus sabdariffa</name>
    <name type="common">roselle</name>
    <dbReference type="NCBI Taxonomy" id="183260"/>
    <lineage>
        <taxon>Eukaryota</taxon>
        <taxon>Viridiplantae</taxon>
        <taxon>Streptophyta</taxon>
        <taxon>Embryophyta</taxon>
        <taxon>Tracheophyta</taxon>
        <taxon>Spermatophyta</taxon>
        <taxon>Magnoliopsida</taxon>
        <taxon>eudicotyledons</taxon>
        <taxon>Gunneridae</taxon>
        <taxon>Pentapetalae</taxon>
        <taxon>rosids</taxon>
        <taxon>malvids</taxon>
        <taxon>Malvales</taxon>
        <taxon>Malvaceae</taxon>
        <taxon>Malvoideae</taxon>
        <taxon>Hibiscus</taxon>
    </lineage>
</organism>